<dbReference type="STRING" id="86105.NF27_KC00010"/>
<dbReference type="InterPro" id="IPR027417">
    <property type="entry name" value="P-loop_NTPase"/>
</dbReference>
<proteinExistence type="predicted"/>
<dbReference type="AlphaFoldDB" id="A0A0C1QEU6"/>
<dbReference type="PANTHER" id="PTHR35894">
    <property type="entry name" value="GENERAL SECRETION PATHWAY PROTEIN A-RELATED"/>
    <property type="match status" value="1"/>
</dbReference>
<protein>
    <submittedName>
        <fullName evidence="2">Type II secretory pathway, component ExeA (Predicted ATPase)</fullName>
    </submittedName>
</protein>
<feature type="domain" description="AAA+ ATPase" evidence="1">
    <location>
        <begin position="39"/>
        <end position="178"/>
    </location>
</feature>
<dbReference type="SMART" id="SM00382">
    <property type="entry name" value="AAA"/>
    <property type="match status" value="1"/>
</dbReference>
<evidence type="ECO:0000313" key="2">
    <source>
        <dbReference type="EMBL" id="KIE04054.1"/>
    </source>
</evidence>
<feature type="non-terminal residue" evidence="2">
    <location>
        <position position="180"/>
    </location>
</feature>
<dbReference type="Pfam" id="PF13401">
    <property type="entry name" value="AAA_22"/>
    <property type="match status" value="1"/>
</dbReference>
<dbReference type="InterPro" id="IPR049945">
    <property type="entry name" value="AAA_22"/>
</dbReference>
<organism evidence="2 3">
    <name type="scientific">Candidatus Jidaibacter acanthamoebae</name>
    <dbReference type="NCBI Taxonomy" id="86105"/>
    <lineage>
        <taxon>Bacteria</taxon>
        <taxon>Pseudomonadati</taxon>
        <taxon>Pseudomonadota</taxon>
        <taxon>Alphaproteobacteria</taxon>
        <taxon>Rickettsiales</taxon>
        <taxon>Candidatus Midichloriaceae</taxon>
        <taxon>Candidatus Jidaibacter</taxon>
    </lineage>
</organism>
<dbReference type="GO" id="GO:0016887">
    <property type="term" value="F:ATP hydrolysis activity"/>
    <property type="evidence" value="ECO:0007669"/>
    <property type="project" value="InterPro"/>
</dbReference>
<dbReference type="EMBL" id="JSWE01000244">
    <property type="protein sequence ID" value="KIE04054.1"/>
    <property type="molecule type" value="Genomic_DNA"/>
</dbReference>
<dbReference type="Proteomes" id="UP000031258">
    <property type="component" value="Unassembled WGS sequence"/>
</dbReference>
<dbReference type="Gene3D" id="3.40.50.300">
    <property type="entry name" value="P-loop containing nucleotide triphosphate hydrolases"/>
    <property type="match status" value="1"/>
</dbReference>
<evidence type="ECO:0000313" key="3">
    <source>
        <dbReference type="Proteomes" id="UP000031258"/>
    </source>
</evidence>
<gene>
    <name evidence="2" type="ORF">NF27_KC00010</name>
</gene>
<dbReference type="OrthoDB" id="9783370at2"/>
<sequence>MDIESMKYYGLTKEIDKAEYFETDTYQSMLSNIKHAIKSGGLIALTGIVGIGKTVTLRRLQQAIRDENKILVSKSLATDKRNVTINTLYTALFADIATKKDGKLPTQAEKRERKLQSLIKELNKPIALFIDEAHDLHPRTLVSLKHLIETVQDVNGTLAVIVLGHPKLANDLRNPVLEEV</sequence>
<dbReference type="PANTHER" id="PTHR35894:SF1">
    <property type="entry name" value="PHOSPHORIBULOKINASE _ URIDINE KINASE FAMILY"/>
    <property type="match status" value="1"/>
</dbReference>
<dbReference type="RefSeq" id="WP_039459591.1">
    <property type="nucleotide sequence ID" value="NZ_JSWE01000244.1"/>
</dbReference>
<comment type="caution">
    <text evidence="2">The sequence shown here is derived from an EMBL/GenBank/DDBJ whole genome shotgun (WGS) entry which is preliminary data.</text>
</comment>
<accession>A0A0C1QEU6</accession>
<dbReference type="SUPFAM" id="SSF52540">
    <property type="entry name" value="P-loop containing nucleoside triphosphate hydrolases"/>
    <property type="match status" value="1"/>
</dbReference>
<keyword evidence="3" id="KW-1185">Reference proteome</keyword>
<evidence type="ECO:0000259" key="1">
    <source>
        <dbReference type="SMART" id="SM00382"/>
    </source>
</evidence>
<dbReference type="InterPro" id="IPR052026">
    <property type="entry name" value="ExeA_AAA_ATPase_DNA-bind"/>
</dbReference>
<dbReference type="InterPro" id="IPR003593">
    <property type="entry name" value="AAA+_ATPase"/>
</dbReference>
<reference evidence="2 3" key="1">
    <citation type="submission" date="2014-11" db="EMBL/GenBank/DDBJ databases">
        <title>A Rickettsiales Symbiont of Amoebae With Ancient Features.</title>
        <authorList>
            <person name="Schulz F."/>
            <person name="Martijn J."/>
            <person name="Wascher F."/>
            <person name="Kostanjsek R."/>
            <person name="Ettema T.J."/>
            <person name="Horn M."/>
        </authorList>
    </citation>
    <scope>NUCLEOTIDE SEQUENCE [LARGE SCALE GENOMIC DNA]</scope>
    <source>
        <strain evidence="2 3">UWC36</strain>
    </source>
</reference>
<name>A0A0C1QEU6_9RICK</name>